<comment type="catalytic activity">
    <reaction evidence="11 12">
        <text>cytidine + H2O + H(+) = uridine + NH4(+)</text>
        <dbReference type="Rhea" id="RHEA:16069"/>
        <dbReference type="ChEBI" id="CHEBI:15377"/>
        <dbReference type="ChEBI" id="CHEBI:15378"/>
        <dbReference type="ChEBI" id="CHEBI:16704"/>
        <dbReference type="ChEBI" id="CHEBI:17562"/>
        <dbReference type="ChEBI" id="CHEBI:28938"/>
        <dbReference type="EC" id="3.5.4.5"/>
    </reaction>
</comment>
<evidence type="ECO:0000256" key="7">
    <source>
        <dbReference type="ARBA" id="ARBA00022801"/>
    </source>
</evidence>
<dbReference type="RefSeq" id="WP_331255323.1">
    <property type="nucleotide sequence ID" value="NZ_CP133270.1"/>
</dbReference>
<dbReference type="PANTHER" id="PTHR11644">
    <property type="entry name" value="CYTIDINE DEAMINASE"/>
    <property type="match status" value="1"/>
</dbReference>
<dbReference type="InterPro" id="IPR006262">
    <property type="entry name" value="Cyt_deam_tetra"/>
</dbReference>
<proteinExistence type="inferred from homology"/>
<evidence type="ECO:0000256" key="6">
    <source>
        <dbReference type="ARBA" id="ARBA00022723"/>
    </source>
</evidence>
<reference evidence="14 15" key="1">
    <citation type="journal article" date="2024" name="Environ. Microbiol.">
        <title>Novel evolutionary insights on the interactions of the Holosporales (Alphaproteobacteria) with eukaryotic hosts from comparative genomics.</title>
        <authorList>
            <person name="Giovannini M."/>
            <person name="Petroni G."/>
            <person name="Castelli M."/>
        </authorList>
    </citation>
    <scope>NUCLEOTIDE SEQUENCE [LARGE SCALE GENOMIC DNA]</scope>
    <source>
        <strain evidence="14 15">US_Bl 15I1</strain>
    </source>
</reference>
<keyword evidence="7 12" id="KW-0378">Hydrolase</keyword>
<evidence type="ECO:0000259" key="13">
    <source>
        <dbReference type="PROSITE" id="PS51747"/>
    </source>
</evidence>
<dbReference type="SUPFAM" id="SSF53927">
    <property type="entry name" value="Cytidine deaminase-like"/>
    <property type="match status" value="1"/>
</dbReference>
<keyword evidence="6 12" id="KW-0479">Metal-binding</keyword>
<evidence type="ECO:0000313" key="15">
    <source>
        <dbReference type="Proteomes" id="UP001330434"/>
    </source>
</evidence>
<keyword evidence="8 12" id="KW-0862">Zinc</keyword>
<dbReference type="EC" id="3.5.4.5" evidence="4 12"/>
<evidence type="ECO:0000256" key="3">
    <source>
        <dbReference type="ARBA" id="ARBA00006576"/>
    </source>
</evidence>
<comment type="catalytic activity">
    <reaction evidence="10 12">
        <text>2'-deoxycytidine + H2O + H(+) = 2'-deoxyuridine + NH4(+)</text>
        <dbReference type="Rhea" id="RHEA:13433"/>
        <dbReference type="ChEBI" id="CHEBI:15377"/>
        <dbReference type="ChEBI" id="CHEBI:15378"/>
        <dbReference type="ChEBI" id="CHEBI:15698"/>
        <dbReference type="ChEBI" id="CHEBI:16450"/>
        <dbReference type="ChEBI" id="CHEBI:28938"/>
        <dbReference type="EC" id="3.5.4.5"/>
    </reaction>
</comment>
<dbReference type="PROSITE" id="PS00903">
    <property type="entry name" value="CYT_DCMP_DEAMINASES_1"/>
    <property type="match status" value="1"/>
</dbReference>
<protein>
    <recommendedName>
        <fullName evidence="5 12">Cytidine deaminase</fullName>
        <ecNumber evidence="4 12">3.5.4.5</ecNumber>
    </recommendedName>
    <alternativeName>
        <fullName evidence="9 12">Cytidine aminohydrolase</fullName>
    </alternativeName>
</protein>
<dbReference type="CDD" id="cd01283">
    <property type="entry name" value="cytidine_deaminase"/>
    <property type="match status" value="1"/>
</dbReference>
<evidence type="ECO:0000256" key="2">
    <source>
        <dbReference type="ARBA" id="ARBA00003949"/>
    </source>
</evidence>
<keyword evidence="15" id="KW-1185">Reference proteome</keyword>
<dbReference type="Pfam" id="PF00383">
    <property type="entry name" value="dCMP_cyt_deam_1"/>
    <property type="match status" value="1"/>
</dbReference>
<evidence type="ECO:0000256" key="9">
    <source>
        <dbReference type="ARBA" id="ARBA00032005"/>
    </source>
</evidence>
<evidence type="ECO:0000256" key="1">
    <source>
        <dbReference type="ARBA" id="ARBA00001947"/>
    </source>
</evidence>
<feature type="domain" description="CMP/dCMP-type deaminase" evidence="13">
    <location>
        <begin position="5"/>
        <end position="132"/>
    </location>
</feature>
<accession>A0ABZ2C263</accession>
<dbReference type="Gene3D" id="3.40.140.10">
    <property type="entry name" value="Cytidine Deaminase, domain 2"/>
    <property type="match status" value="1"/>
</dbReference>
<evidence type="ECO:0000256" key="5">
    <source>
        <dbReference type="ARBA" id="ARBA00018266"/>
    </source>
</evidence>
<comment type="function">
    <text evidence="2 12">This enzyme scavenges exogenous and endogenous cytidine and 2'-deoxycytidine for UMP synthesis.</text>
</comment>
<evidence type="ECO:0000256" key="11">
    <source>
        <dbReference type="ARBA" id="ARBA00049558"/>
    </source>
</evidence>
<organism evidence="14 15">
    <name type="scientific">Candidatus Bealeia paramacronuclearis</name>
    <dbReference type="NCBI Taxonomy" id="1921001"/>
    <lineage>
        <taxon>Bacteria</taxon>
        <taxon>Pseudomonadati</taxon>
        <taxon>Pseudomonadota</taxon>
        <taxon>Alphaproteobacteria</taxon>
        <taxon>Holosporales</taxon>
        <taxon>Holosporaceae</taxon>
        <taxon>Candidatus Bealeia</taxon>
    </lineage>
</organism>
<dbReference type="Proteomes" id="UP001330434">
    <property type="component" value="Chromosome"/>
</dbReference>
<sequence length="146" mass="15610">MVDPKICEQLISLARETQKNAYIPYSKFAVGAALITEDGDIFTGCNVENISYGLCNCGERTAIFSMVAKKGPTARIKHIAVTTAAEIACSPCGACRQVIQEFGPNCTVTYKSEEGFIDVKISQLLPGGFSDFVDSSGKVKSIQSGQ</sequence>
<dbReference type="NCBIfam" id="TIGR01354">
    <property type="entry name" value="cyt_deam_tetra"/>
    <property type="match status" value="1"/>
</dbReference>
<comment type="cofactor">
    <cofactor evidence="1 12">
        <name>Zn(2+)</name>
        <dbReference type="ChEBI" id="CHEBI:29105"/>
    </cofactor>
</comment>
<dbReference type="InterPro" id="IPR002125">
    <property type="entry name" value="CMP_dCMP_dom"/>
</dbReference>
<dbReference type="NCBIfam" id="NF004064">
    <property type="entry name" value="PRK05578.1"/>
    <property type="match status" value="1"/>
</dbReference>
<evidence type="ECO:0000256" key="12">
    <source>
        <dbReference type="RuleBase" id="RU364006"/>
    </source>
</evidence>
<dbReference type="EMBL" id="CP133270">
    <property type="protein sequence ID" value="WVX66458.1"/>
    <property type="molecule type" value="Genomic_DNA"/>
</dbReference>
<dbReference type="InterPro" id="IPR016192">
    <property type="entry name" value="APOBEC/CMP_deaminase_Zn-bd"/>
</dbReference>
<gene>
    <name evidence="14" type="ORF">Bealeia1_00636</name>
</gene>
<dbReference type="PANTHER" id="PTHR11644:SF2">
    <property type="entry name" value="CYTIDINE DEAMINASE"/>
    <property type="match status" value="1"/>
</dbReference>
<name>A0ABZ2C263_9PROT</name>
<evidence type="ECO:0000313" key="14">
    <source>
        <dbReference type="EMBL" id="WVX66458.1"/>
    </source>
</evidence>
<evidence type="ECO:0000256" key="10">
    <source>
        <dbReference type="ARBA" id="ARBA00049252"/>
    </source>
</evidence>
<dbReference type="PROSITE" id="PS51747">
    <property type="entry name" value="CYT_DCMP_DEAMINASES_2"/>
    <property type="match status" value="1"/>
</dbReference>
<evidence type="ECO:0000256" key="4">
    <source>
        <dbReference type="ARBA" id="ARBA00012783"/>
    </source>
</evidence>
<dbReference type="InterPro" id="IPR050202">
    <property type="entry name" value="Cyt/Deoxycyt_deaminase"/>
</dbReference>
<comment type="similarity">
    <text evidence="3 12">Belongs to the cytidine and deoxycytidylate deaminase family.</text>
</comment>
<dbReference type="InterPro" id="IPR016193">
    <property type="entry name" value="Cytidine_deaminase-like"/>
</dbReference>
<evidence type="ECO:0000256" key="8">
    <source>
        <dbReference type="ARBA" id="ARBA00022833"/>
    </source>
</evidence>